<reference evidence="5 6" key="1">
    <citation type="journal article" date="2019" name="Int. J. Syst. Evol. Microbiol.">
        <title>The Global Catalogue of Microorganisms (GCM) 10K type strain sequencing project: providing services to taxonomists for standard genome sequencing and annotation.</title>
        <authorList>
            <consortium name="The Broad Institute Genomics Platform"/>
            <consortium name="The Broad Institute Genome Sequencing Center for Infectious Disease"/>
            <person name="Wu L."/>
            <person name="Ma J."/>
        </authorList>
    </citation>
    <scope>NUCLEOTIDE SEQUENCE [LARGE SCALE GENOMIC DNA]</scope>
    <source>
        <strain evidence="5 6">JCM 15749</strain>
    </source>
</reference>
<sequence length="354" mass="37381">MTIETLHDTGRRGFASDNHAGVHPEVLTAIAAANGGHQAAYGADVYTARLQDVVREHLGPRAEAFGVFNGTGANVLALASMTPRWGAVVTASSAHLHNDEGGAPEQVAGLKLLTVPTPDGRLTPELVDAEAWGHGNEHRAQPLVVSITESTELGTVYSPDAIGAVVERAHARGLGVHLDGSRLWNAAAALGVPLRALTTDVGVDVVSLGGTKIGALAAELVVVLDPSRVDGLPYLRKRTMQLASKMRFVSAQVLALLEDDLGLRNGAHANAMAARLRSGVEGLGSDAVAFSQPTEANAVLARLPRAVAERVRERYAFYDWDVAHDEVRWMTAWDTTPEDVDAFVALLGRALTSV</sequence>
<dbReference type="InterPro" id="IPR015424">
    <property type="entry name" value="PyrdxlP-dep_Trfase"/>
</dbReference>
<dbReference type="SUPFAM" id="SSF53383">
    <property type="entry name" value="PLP-dependent transferases"/>
    <property type="match status" value="1"/>
</dbReference>
<evidence type="ECO:0000256" key="3">
    <source>
        <dbReference type="ARBA" id="ARBA00022898"/>
    </source>
</evidence>
<dbReference type="InterPro" id="IPR015422">
    <property type="entry name" value="PyrdxlP-dep_Trfase_small"/>
</dbReference>
<dbReference type="EMBL" id="BAAAPY010000013">
    <property type="protein sequence ID" value="GAA2084733.1"/>
    <property type="molecule type" value="Genomic_DNA"/>
</dbReference>
<evidence type="ECO:0000256" key="1">
    <source>
        <dbReference type="ARBA" id="ARBA00001933"/>
    </source>
</evidence>
<gene>
    <name evidence="5" type="ORF">GCM10009821_27700</name>
</gene>
<dbReference type="CDD" id="cd06502">
    <property type="entry name" value="TA_like"/>
    <property type="match status" value="1"/>
</dbReference>
<dbReference type="Proteomes" id="UP001501480">
    <property type="component" value="Unassembled WGS sequence"/>
</dbReference>
<evidence type="ECO:0000313" key="5">
    <source>
        <dbReference type="EMBL" id="GAA2084733.1"/>
    </source>
</evidence>
<organism evidence="5 6">
    <name type="scientific">Aeromicrobium halocynthiae</name>
    <dbReference type="NCBI Taxonomy" id="560557"/>
    <lineage>
        <taxon>Bacteria</taxon>
        <taxon>Bacillati</taxon>
        <taxon>Actinomycetota</taxon>
        <taxon>Actinomycetes</taxon>
        <taxon>Propionibacteriales</taxon>
        <taxon>Nocardioidaceae</taxon>
        <taxon>Aeromicrobium</taxon>
    </lineage>
</organism>
<protein>
    <submittedName>
        <fullName evidence="5">Low specificity L-threonine aldolase</fullName>
    </submittedName>
</protein>
<evidence type="ECO:0000256" key="2">
    <source>
        <dbReference type="ARBA" id="ARBA00006966"/>
    </source>
</evidence>
<dbReference type="RefSeq" id="WP_344329847.1">
    <property type="nucleotide sequence ID" value="NZ_BAAAPY010000013.1"/>
</dbReference>
<dbReference type="Pfam" id="PF01212">
    <property type="entry name" value="Beta_elim_lyase"/>
    <property type="match status" value="1"/>
</dbReference>
<dbReference type="InterPro" id="IPR001597">
    <property type="entry name" value="ArAA_b-elim_lyase/Thr_aldolase"/>
</dbReference>
<evidence type="ECO:0000313" key="6">
    <source>
        <dbReference type="Proteomes" id="UP001501480"/>
    </source>
</evidence>
<keyword evidence="3" id="KW-0663">Pyridoxal phosphate</keyword>
<comment type="caution">
    <text evidence="5">The sequence shown here is derived from an EMBL/GenBank/DDBJ whole genome shotgun (WGS) entry which is preliminary data.</text>
</comment>
<feature type="domain" description="Aromatic amino acid beta-eliminating lyase/threonine aldolase" evidence="4">
    <location>
        <begin position="14"/>
        <end position="297"/>
    </location>
</feature>
<dbReference type="Gene3D" id="3.40.640.10">
    <property type="entry name" value="Type I PLP-dependent aspartate aminotransferase-like (Major domain)"/>
    <property type="match status" value="1"/>
</dbReference>
<accession>A0ABN2W677</accession>
<dbReference type="PANTHER" id="PTHR48097:SF5">
    <property type="entry name" value="LOW SPECIFICITY L-THREONINE ALDOLASE"/>
    <property type="match status" value="1"/>
</dbReference>
<dbReference type="Gene3D" id="3.90.1150.10">
    <property type="entry name" value="Aspartate Aminotransferase, domain 1"/>
    <property type="match status" value="1"/>
</dbReference>
<comment type="similarity">
    <text evidence="2">Belongs to the threonine aldolase family.</text>
</comment>
<dbReference type="InterPro" id="IPR015421">
    <property type="entry name" value="PyrdxlP-dep_Trfase_major"/>
</dbReference>
<keyword evidence="6" id="KW-1185">Reference proteome</keyword>
<evidence type="ECO:0000259" key="4">
    <source>
        <dbReference type="Pfam" id="PF01212"/>
    </source>
</evidence>
<dbReference type="PANTHER" id="PTHR48097">
    <property type="entry name" value="L-THREONINE ALDOLASE-RELATED"/>
    <property type="match status" value="1"/>
</dbReference>
<comment type="cofactor">
    <cofactor evidence="1">
        <name>pyridoxal 5'-phosphate</name>
        <dbReference type="ChEBI" id="CHEBI:597326"/>
    </cofactor>
</comment>
<proteinExistence type="inferred from homology"/>
<name>A0ABN2W677_9ACTN</name>